<proteinExistence type="predicted"/>
<dbReference type="PANTHER" id="PTHR16897">
    <property type="entry name" value="OS10G0105400 PROTEIN"/>
    <property type="match status" value="1"/>
</dbReference>
<evidence type="ECO:0000256" key="1">
    <source>
        <dbReference type="SAM" id="MobiDB-lite"/>
    </source>
</evidence>
<protein>
    <submittedName>
        <fullName evidence="2">Uncharacterized protein</fullName>
    </submittedName>
</protein>
<feature type="region of interest" description="Disordered" evidence="1">
    <location>
        <begin position="547"/>
        <end position="612"/>
    </location>
</feature>
<feature type="region of interest" description="Disordered" evidence="1">
    <location>
        <begin position="633"/>
        <end position="660"/>
    </location>
</feature>
<feature type="region of interest" description="Disordered" evidence="1">
    <location>
        <begin position="482"/>
        <end position="519"/>
    </location>
</feature>
<gene>
    <name evidence="2" type="ORF">ERUC_LOCUS40031</name>
</gene>
<accession>A0ABC8LW09</accession>
<keyword evidence="3" id="KW-1185">Reference proteome</keyword>
<feature type="region of interest" description="Disordered" evidence="1">
    <location>
        <begin position="869"/>
        <end position="907"/>
    </location>
</feature>
<dbReference type="AlphaFoldDB" id="A0ABC8LW09"/>
<comment type="caution">
    <text evidence="2">The sequence shown here is derived from an EMBL/GenBank/DDBJ whole genome shotgun (WGS) entry which is preliminary data.</text>
</comment>
<feature type="compositionally biased region" description="Basic residues" evidence="1">
    <location>
        <begin position="577"/>
        <end position="593"/>
    </location>
</feature>
<evidence type="ECO:0000313" key="3">
    <source>
        <dbReference type="Proteomes" id="UP001642260"/>
    </source>
</evidence>
<dbReference type="Proteomes" id="UP001642260">
    <property type="component" value="Unassembled WGS sequence"/>
</dbReference>
<name>A0ABC8LW09_ERUVS</name>
<dbReference type="PANTHER" id="PTHR16897:SF16">
    <property type="entry name" value="(RAPE) HYPOTHETICAL PROTEIN"/>
    <property type="match status" value="1"/>
</dbReference>
<reference evidence="2 3" key="1">
    <citation type="submission" date="2022-03" db="EMBL/GenBank/DDBJ databases">
        <authorList>
            <person name="Macdonald S."/>
            <person name="Ahmed S."/>
            <person name="Newling K."/>
        </authorList>
    </citation>
    <scope>NUCLEOTIDE SEQUENCE [LARGE SCALE GENOMIC DNA]</scope>
</reference>
<sequence>MPGLAHRNEHYSCGFKDVDGVSYNQLHKFWSELSPEARHELLRIDRQALLELARKNMCCSKCIGLLLEGFLHIVSHGKSMQQKEDLPCNKSGASKHDSSHRCSCELQDPSVHRWGGLTATHDGSLTLLDCYLFEKSFKGLQTVFESARARERERELLYPHACGSQRMVGYGKGHGTRDTCDIHTTRLSCDTLVGFCSALDKESRQSVLRMKEEDFIERLTNRFKRKKFCKDCRRNVIREFKELKELKRMQKEPQCTDWFCVADTAIQYEVDNDSVRADWSQYFKENDGYQYIEWGIGTEEGETDILKYQYVGNDGSGQVSGLDLRGLRECYITVRAFKDSGCCSEVSVKAHALRGQQCVHSWLVVGDGFVSVKRGECIRMLFDHAEEVEEEEDEVMVDKDGNEVAGERPQKHAKTPELAREFLLNAASVIFKEQVEKACRESTARENAQSVFVCLSCKLLEQRVHIACKEIVTLDKQKQLLEEEEKEKEQKGRKRTKEREKKLRRKERLKEKEQKNPMFSNKPVLLPVLSREEEVFLNLDEEMNTSVSCEESVNETGDLDLSPPGSPVEKHEEEERKRRKRTKEREKKIRRKERLKEKDQKNPKLSDKPMLPVLSREEEVFLNLDEEVNTSVSCEESALGSPDDQDGDCLDGCTSPRAQTQTHYCDSNTVREVIIDQEDGNGCFTTKEGKKMEDDMYLKDPMMSRTSSSDSCSSCITEGDSNGNAEILSMSDSEDAGLHSEGRDNLILMAEKETEKKSIDERDLIRIKNISNLPADTGSCLSQPQSSMMFPKVPAPGYYHQDPVSWSAGPTNRLMPLPPPHPNPYVTYKGPLGYGLNGESPYGTPLNPSATPFFNSRPAPVSHPSVENNTMNTVDQGHTLEPLEAADERRDMETPSSRGSQTDSDEGFSLFHFGGPVAMSTGCKSSHAHSKDGIWGDFSLHFSGDHVFGDLLTGNCKKPKESCTVGEEYNLFAKSNTLRFSIF</sequence>
<feature type="compositionally biased region" description="Basic and acidic residues" evidence="1">
    <location>
        <begin position="594"/>
        <end position="607"/>
    </location>
</feature>
<evidence type="ECO:0000313" key="2">
    <source>
        <dbReference type="EMBL" id="CAH8387548.1"/>
    </source>
</evidence>
<dbReference type="EMBL" id="CAKOAT010752931">
    <property type="protein sequence ID" value="CAH8387548.1"/>
    <property type="molecule type" value="Genomic_DNA"/>
</dbReference>
<organism evidence="2 3">
    <name type="scientific">Eruca vesicaria subsp. sativa</name>
    <name type="common">Garden rocket</name>
    <name type="synonym">Eruca sativa</name>
    <dbReference type="NCBI Taxonomy" id="29727"/>
    <lineage>
        <taxon>Eukaryota</taxon>
        <taxon>Viridiplantae</taxon>
        <taxon>Streptophyta</taxon>
        <taxon>Embryophyta</taxon>
        <taxon>Tracheophyta</taxon>
        <taxon>Spermatophyta</taxon>
        <taxon>Magnoliopsida</taxon>
        <taxon>eudicotyledons</taxon>
        <taxon>Gunneridae</taxon>
        <taxon>Pentapetalae</taxon>
        <taxon>rosids</taxon>
        <taxon>malvids</taxon>
        <taxon>Brassicales</taxon>
        <taxon>Brassicaceae</taxon>
        <taxon>Brassiceae</taxon>
        <taxon>Eruca</taxon>
    </lineage>
</organism>
<feature type="compositionally biased region" description="Basic residues" evidence="1">
    <location>
        <begin position="491"/>
        <end position="507"/>
    </location>
</feature>